<reference evidence="5" key="1">
    <citation type="submission" date="2025-08" db="UniProtKB">
        <authorList>
            <consortium name="RefSeq"/>
        </authorList>
    </citation>
    <scope>IDENTIFICATION</scope>
    <source>
        <strain evidence="5">Wakin</strain>
        <tissue evidence="5">Muscle</tissue>
    </source>
</reference>
<dbReference type="InterPro" id="IPR007110">
    <property type="entry name" value="Ig-like_dom"/>
</dbReference>
<organism evidence="4 5">
    <name type="scientific">Carassius auratus</name>
    <name type="common">Goldfish</name>
    <dbReference type="NCBI Taxonomy" id="7957"/>
    <lineage>
        <taxon>Eukaryota</taxon>
        <taxon>Metazoa</taxon>
        <taxon>Chordata</taxon>
        <taxon>Craniata</taxon>
        <taxon>Vertebrata</taxon>
        <taxon>Euteleostomi</taxon>
        <taxon>Actinopterygii</taxon>
        <taxon>Neopterygii</taxon>
        <taxon>Teleostei</taxon>
        <taxon>Ostariophysi</taxon>
        <taxon>Cypriniformes</taxon>
        <taxon>Cyprinidae</taxon>
        <taxon>Cyprininae</taxon>
        <taxon>Carassius</taxon>
    </lineage>
</organism>
<evidence type="ECO:0000256" key="1">
    <source>
        <dbReference type="ARBA" id="ARBA00022729"/>
    </source>
</evidence>
<feature type="domain" description="Ig-like" evidence="3">
    <location>
        <begin position="627"/>
        <end position="712"/>
    </location>
</feature>
<keyword evidence="4" id="KW-1185">Reference proteome</keyword>
<dbReference type="KEGG" id="caua:113105357"/>
<accession>A0A6P6PN67</accession>
<dbReference type="SUPFAM" id="SSF48726">
    <property type="entry name" value="Immunoglobulin"/>
    <property type="match status" value="10"/>
</dbReference>
<dbReference type="PANTHER" id="PTHR11481">
    <property type="entry name" value="IMMUNOGLOBULIN FC RECEPTOR"/>
    <property type="match status" value="1"/>
</dbReference>
<evidence type="ECO:0000259" key="3">
    <source>
        <dbReference type="PROSITE" id="PS50835"/>
    </source>
</evidence>
<dbReference type="PROSITE" id="PS50835">
    <property type="entry name" value="IG_LIKE"/>
    <property type="match status" value="10"/>
</dbReference>
<dbReference type="GO" id="GO:0009897">
    <property type="term" value="C:external side of plasma membrane"/>
    <property type="evidence" value="ECO:0007669"/>
    <property type="project" value="TreeGrafter"/>
</dbReference>
<dbReference type="Pfam" id="PF13927">
    <property type="entry name" value="Ig_3"/>
    <property type="match status" value="5"/>
</dbReference>
<feature type="domain" description="Ig-like" evidence="3">
    <location>
        <begin position="541"/>
        <end position="624"/>
    </location>
</feature>
<proteinExistence type="predicted"/>
<dbReference type="InterPro" id="IPR050488">
    <property type="entry name" value="Ig_Fc_receptor"/>
</dbReference>
<feature type="domain" description="Ig-like" evidence="3">
    <location>
        <begin position="13"/>
        <end position="96"/>
    </location>
</feature>
<feature type="domain" description="Ig-like" evidence="3">
    <location>
        <begin position="99"/>
        <end position="184"/>
    </location>
</feature>
<name>A0A6P6PN67_CARAU</name>
<dbReference type="PANTHER" id="PTHR11481:SF112">
    <property type="entry name" value="FC RECEPTOR-LIKE PROTEIN 4-RELATED"/>
    <property type="match status" value="1"/>
</dbReference>
<protein>
    <submittedName>
        <fullName evidence="5">Hemicentin-2-like</fullName>
    </submittedName>
</protein>
<dbReference type="Proteomes" id="UP000515129">
    <property type="component" value="Chromosome 7"/>
</dbReference>
<dbReference type="SMART" id="SM00408">
    <property type="entry name" value="IGc2"/>
    <property type="match status" value="10"/>
</dbReference>
<dbReference type="Gene3D" id="2.60.40.10">
    <property type="entry name" value="Immunoglobulins"/>
    <property type="match status" value="10"/>
</dbReference>
<dbReference type="GeneID" id="113105357"/>
<feature type="domain" description="Ig-like" evidence="3">
    <location>
        <begin position="803"/>
        <end position="888"/>
    </location>
</feature>
<dbReference type="InterPro" id="IPR036179">
    <property type="entry name" value="Ig-like_dom_sf"/>
</dbReference>
<gene>
    <name evidence="5" type="primary">LOC113105357</name>
</gene>
<dbReference type="AlphaFoldDB" id="A0A6P6PN67"/>
<feature type="domain" description="Ig-like" evidence="3">
    <location>
        <begin position="365"/>
        <end position="448"/>
    </location>
</feature>
<dbReference type="OrthoDB" id="10012075at2759"/>
<dbReference type="GO" id="GO:0006955">
    <property type="term" value="P:immune response"/>
    <property type="evidence" value="ECO:0007669"/>
    <property type="project" value="TreeGrafter"/>
</dbReference>
<evidence type="ECO:0000313" key="4">
    <source>
        <dbReference type="Proteomes" id="UP000515129"/>
    </source>
</evidence>
<keyword evidence="2" id="KW-1015">Disulfide bond</keyword>
<dbReference type="FunFam" id="2.60.40.10:FF:001607">
    <property type="entry name" value="Leukocyte immune-type receptor TS32.15 L2.5a"/>
    <property type="match status" value="1"/>
</dbReference>
<feature type="domain" description="Ig-like" evidence="3">
    <location>
        <begin position="451"/>
        <end position="536"/>
    </location>
</feature>
<dbReference type="RefSeq" id="XP_026122182.1">
    <property type="nucleotide sequence ID" value="XM_026266397.1"/>
</dbReference>
<evidence type="ECO:0000256" key="2">
    <source>
        <dbReference type="ARBA" id="ARBA00023157"/>
    </source>
</evidence>
<sequence length="958" mass="106893">MSDGVTLTVSDKPKPTLTVKPQSSVFTGDTVTLSCDVGQLTGWTIHWTKDSNPESTADATKTIKSVRDSDEGEYRCRARRGNYYSEFSNTVKITVTVRPKPVVGVDPDRRVFRGETVTLTCDIQQTGVWQYSWYKDNKQDYITGRDQNYKIPSVDPSHSGVYSCRGTQTQAPTHTQMSDGVTLTVSDKPKPTLTVKPQSSVFTGDTVTLSCDVGQLTGWTIHWTKDSTPESTTDATKTIKSVRDSDEGEYRCRARRGNYYSEFSNTVKITVTVRPKPVVGVDPDRRVFRGETVTLTCDIQQTGVWQYSWYKGNKQDYSAGRDQNYKIPSVDPSHSGVYSCRGTQTQAPTHTQMSDGVTLTVSDKPKPTLTVKPQSSVFTGDTVTLSCDVGQLTGWTIHWTKDSNPESTTDATKTIKSVRDSDEGNYWCIARRGNYYSEFSNTVKITVTVRPKPVVGVDPDRRVFRGETVTLTCDVQQTGVWQYSWYKDNKQDYIIGRDQNYKIPSVDSSHSGVYSCRGTQTQAPTHTQMSDGVTLTVSDKPKPTLTVKPQSSVFTGDTVTLSCDVGQLTGWTIHWTKDSNPESTTDVTKTIKSVRDSDEGEYRCRARRGNYYSEFSNTVKITVTVRPKPVVGVDPDRRVFRGETVTLTCDVQQTGVWQYSWYKDNKQDYSAGRDQNYKIPSVDPSHSGVYSCRGTQTQAPTHTQMSDGVTLTVSDKPKPTLTVKPQSSVFTGDTVTLSCDVGQLTGWTIHWTKDSTPESTTDATKTIKSVRDSDEGEYRCRAQRGNYYSEFSNTAKITVTVRPKPVVGVDPDRRVFRGETVTLTCDIQQTGVWQYSWYKDYKQDYSAGRDQNYKIPSVDPSHSGVYSCRGTQTQAPTHTQMSDGVTLTVSDSPRSSLTVTPDSLVFTEETVNLTCVIESNNLCFAVYDKRIPKSLDFSKPTCTRTLNMSFSDDSSERL</sequence>
<dbReference type="InterPro" id="IPR003598">
    <property type="entry name" value="Ig_sub2"/>
</dbReference>
<keyword evidence="1" id="KW-0732">Signal</keyword>
<dbReference type="Pfam" id="PF13895">
    <property type="entry name" value="Ig_2"/>
    <property type="match status" value="5"/>
</dbReference>
<dbReference type="InterPro" id="IPR003599">
    <property type="entry name" value="Ig_sub"/>
</dbReference>
<dbReference type="SMART" id="SM00409">
    <property type="entry name" value="IG"/>
    <property type="match status" value="10"/>
</dbReference>
<dbReference type="InterPro" id="IPR013783">
    <property type="entry name" value="Ig-like_fold"/>
</dbReference>
<feature type="domain" description="Ig-like" evidence="3">
    <location>
        <begin position="717"/>
        <end position="798"/>
    </location>
</feature>
<dbReference type="GO" id="GO:0007166">
    <property type="term" value="P:cell surface receptor signaling pathway"/>
    <property type="evidence" value="ECO:0007669"/>
    <property type="project" value="TreeGrafter"/>
</dbReference>
<feature type="domain" description="Ig-like" evidence="3">
    <location>
        <begin position="189"/>
        <end position="272"/>
    </location>
</feature>
<evidence type="ECO:0000313" key="5">
    <source>
        <dbReference type="RefSeq" id="XP_026122182.1"/>
    </source>
</evidence>
<dbReference type="GO" id="GO:0004888">
    <property type="term" value="F:transmembrane signaling receptor activity"/>
    <property type="evidence" value="ECO:0007669"/>
    <property type="project" value="TreeGrafter"/>
</dbReference>
<feature type="domain" description="Ig-like" evidence="3">
    <location>
        <begin position="275"/>
        <end position="360"/>
    </location>
</feature>